<dbReference type="OrthoDB" id="5880425at2"/>
<dbReference type="AlphaFoldDB" id="Q1YWW2"/>
<comment type="caution">
    <text evidence="1">The sequence shown here is derived from an EMBL/GenBank/DDBJ whole genome shotgun (WGS) entry which is preliminary data.</text>
</comment>
<proteinExistence type="predicted"/>
<dbReference type="RefSeq" id="WP_006229771.1">
    <property type="nucleotide sequence ID" value="NZ_CH724134.1"/>
</dbReference>
<gene>
    <name evidence="1" type="ORF">P3TCK_08638</name>
</gene>
<reference evidence="1 2" key="1">
    <citation type="submission" date="2006-03" db="EMBL/GenBank/DDBJ databases">
        <authorList>
            <person name="Bartlett D.H."/>
            <person name="Valle G."/>
            <person name="Lauro F.M."/>
            <person name="Vezzi A."/>
            <person name="Simonato F."/>
            <person name="Eloe E."/>
            <person name="Vitulo N."/>
            <person name="Stratton T.K."/>
            <person name="D'angelo M."/>
            <person name="Ferriera S."/>
            <person name="Johnson J."/>
            <person name="Kravitz S."/>
            <person name="Beeson K."/>
            <person name="Sutton G."/>
            <person name="Rogers Y."/>
            <person name="Friedman R."/>
            <person name="Frazier M."/>
            <person name="Venter J.C."/>
        </authorList>
    </citation>
    <scope>NUCLEOTIDE SEQUENCE [LARGE SCALE GENOMIC DNA]</scope>
    <source>
        <strain evidence="1 2">3TCK</strain>
    </source>
</reference>
<dbReference type="HOGENOM" id="CLU_2700309_0_0_6"/>
<organism evidence="1 2">
    <name type="scientific">Photobacterium profundum 3TCK</name>
    <dbReference type="NCBI Taxonomy" id="314280"/>
    <lineage>
        <taxon>Bacteria</taxon>
        <taxon>Pseudomonadati</taxon>
        <taxon>Pseudomonadota</taxon>
        <taxon>Gammaproteobacteria</taxon>
        <taxon>Vibrionales</taxon>
        <taxon>Vibrionaceae</taxon>
        <taxon>Photobacterium</taxon>
    </lineage>
</organism>
<protein>
    <submittedName>
        <fullName evidence="1">Uncharacterized protein</fullName>
    </submittedName>
</protein>
<accession>Q1YWW2</accession>
<dbReference type="EMBL" id="AAPH01000048">
    <property type="protein sequence ID" value="EAS40740.1"/>
    <property type="molecule type" value="Genomic_DNA"/>
</dbReference>
<dbReference type="Proteomes" id="UP000003789">
    <property type="component" value="Unassembled WGS sequence"/>
</dbReference>
<evidence type="ECO:0000313" key="1">
    <source>
        <dbReference type="EMBL" id="EAS40740.1"/>
    </source>
</evidence>
<sequence length="73" mass="8531">MSVEFNLLLPELNEFEIDNVQYKVVDPTELPDRTFKAFDAYMRGSAAPHLVYVYSHDYSHFCMLVRRGDITIT</sequence>
<evidence type="ECO:0000313" key="2">
    <source>
        <dbReference type="Proteomes" id="UP000003789"/>
    </source>
</evidence>
<name>Q1YWW2_9GAMM</name>